<dbReference type="RefSeq" id="WP_052735966.1">
    <property type="nucleotide sequence ID" value="NZ_CP011312.1"/>
</dbReference>
<dbReference type="AlphaFoldDB" id="A0A0F6R224"/>
<organism evidence="2 4">
    <name type="scientific">Corynebacterium kutscheri</name>
    <dbReference type="NCBI Taxonomy" id="35755"/>
    <lineage>
        <taxon>Bacteria</taxon>
        <taxon>Bacillati</taxon>
        <taxon>Actinomycetota</taxon>
        <taxon>Actinomycetes</taxon>
        <taxon>Mycobacteriales</taxon>
        <taxon>Corynebacteriaceae</taxon>
        <taxon>Corynebacterium</taxon>
    </lineage>
</organism>
<evidence type="ECO:0000313" key="5">
    <source>
        <dbReference type="Proteomes" id="UP000271380"/>
    </source>
</evidence>
<evidence type="ECO:0000313" key="3">
    <source>
        <dbReference type="EMBL" id="VEH05725.1"/>
    </source>
</evidence>
<evidence type="ECO:0000313" key="4">
    <source>
        <dbReference type="Proteomes" id="UP000033457"/>
    </source>
</evidence>
<name>A0A0F6R224_9CORY</name>
<accession>A0A0F6R224</accession>
<dbReference type="EMBL" id="LR134377">
    <property type="protein sequence ID" value="VEH05725.1"/>
    <property type="molecule type" value="Genomic_DNA"/>
</dbReference>
<dbReference type="STRING" id="35755.UL82_10455"/>
<dbReference type="Proteomes" id="UP000033457">
    <property type="component" value="Chromosome"/>
</dbReference>
<reference evidence="2 4" key="1">
    <citation type="journal article" date="2015" name="Genome Announc.">
        <title>Complete Genome Sequence of Corynebacterium kutscheri DSM 20755, a Corynebacterial Type Strain with Remarkably Low G+C Content of Chromosomal DNA.</title>
        <authorList>
            <person name="Ruckert C."/>
            <person name="Albersmeier A."/>
            <person name="Winkler A."/>
            <person name="Tauch A."/>
        </authorList>
    </citation>
    <scope>NUCLEOTIDE SEQUENCE [LARGE SCALE GENOMIC DNA]</scope>
    <source>
        <strain evidence="2 4">DSM 20755</strain>
    </source>
</reference>
<dbReference type="Proteomes" id="UP000271380">
    <property type="component" value="Chromosome"/>
</dbReference>
<keyword evidence="1" id="KW-0732">Signal</keyword>
<protein>
    <submittedName>
        <fullName evidence="3">Secreted protein</fullName>
    </submittedName>
</protein>
<gene>
    <name evidence="3" type="ORF">NCTC949_00759</name>
    <name evidence="2" type="ORF">UL82_10455</name>
</gene>
<dbReference type="KEGG" id="cku:UL82_10455"/>
<evidence type="ECO:0000256" key="1">
    <source>
        <dbReference type="SAM" id="SignalP"/>
    </source>
</evidence>
<feature type="signal peptide" evidence="1">
    <location>
        <begin position="1"/>
        <end position="26"/>
    </location>
</feature>
<dbReference type="PROSITE" id="PS51257">
    <property type="entry name" value="PROKAR_LIPOPROTEIN"/>
    <property type="match status" value="1"/>
</dbReference>
<dbReference type="HOGENOM" id="CLU_2129267_0_0_11"/>
<dbReference type="OrthoDB" id="4423099at2"/>
<sequence>MKKNAVLVSAIASVALVLTGCSQSQAESEPAPTLTIQDSVTPGAEILVSSTCEGVSAKLETSWGENTTMSPAADKGELIAYVNAPDPLTGDETLTATCADGTTIMVNLLGDEN</sequence>
<feature type="chain" id="PRO_5043119957" evidence="1">
    <location>
        <begin position="27"/>
        <end position="113"/>
    </location>
</feature>
<dbReference type="EMBL" id="CP011312">
    <property type="protein sequence ID" value="AKE42225.1"/>
    <property type="molecule type" value="Genomic_DNA"/>
</dbReference>
<reference evidence="3 5" key="2">
    <citation type="submission" date="2018-12" db="EMBL/GenBank/DDBJ databases">
        <authorList>
            <consortium name="Pathogen Informatics"/>
        </authorList>
    </citation>
    <scope>NUCLEOTIDE SEQUENCE [LARGE SCALE GENOMIC DNA]</scope>
    <source>
        <strain evidence="3 5">NCTC949</strain>
    </source>
</reference>
<evidence type="ECO:0000313" key="2">
    <source>
        <dbReference type="EMBL" id="AKE42225.1"/>
    </source>
</evidence>
<keyword evidence="4" id="KW-1185">Reference proteome</keyword>
<proteinExistence type="predicted"/>